<keyword evidence="8" id="KW-1185">Reference proteome</keyword>
<dbReference type="GO" id="GO:0031573">
    <property type="term" value="P:mitotic intra-S DNA damage checkpoint signaling"/>
    <property type="evidence" value="ECO:0007669"/>
    <property type="project" value="TreeGrafter"/>
</dbReference>
<dbReference type="OrthoDB" id="2142250at2759"/>
<evidence type="ECO:0000256" key="2">
    <source>
        <dbReference type="ARBA" id="ARBA00022499"/>
    </source>
</evidence>
<dbReference type="GO" id="GO:0070182">
    <property type="term" value="F:DNA polymerase binding"/>
    <property type="evidence" value="ECO:0007669"/>
    <property type="project" value="TreeGrafter"/>
</dbReference>
<dbReference type="EMBL" id="KZ998891">
    <property type="protein sequence ID" value="RKO85638.1"/>
    <property type="molecule type" value="Genomic_DNA"/>
</dbReference>
<dbReference type="GO" id="GO:1990918">
    <property type="term" value="P:double-strand break repair involved in meiotic recombination"/>
    <property type="evidence" value="ECO:0007669"/>
    <property type="project" value="TreeGrafter"/>
</dbReference>
<dbReference type="GO" id="GO:0000793">
    <property type="term" value="C:condensed chromosome"/>
    <property type="evidence" value="ECO:0007669"/>
    <property type="project" value="TreeGrafter"/>
</dbReference>
<keyword evidence="2" id="KW-1017">Isopeptide bond</keyword>
<dbReference type="Proteomes" id="UP000269721">
    <property type="component" value="Unassembled WGS sequence"/>
</dbReference>
<dbReference type="PANTHER" id="PTHR32086:SF0">
    <property type="entry name" value="FANCONI ANEMIA GROUP D2 PROTEIN"/>
    <property type="match status" value="1"/>
</dbReference>
<protein>
    <submittedName>
        <fullName evidence="7">Fanconi anaemia protein FancD2 nuclease-domain-containing protein</fullName>
    </submittedName>
</protein>
<keyword evidence="4" id="KW-0539">Nucleus</keyword>
<dbReference type="Pfam" id="PF14631">
    <property type="entry name" value="FancD2"/>
    <property type="match status" value="1"/>
</dbReference>
<evidence type="ECO:0000313" key="8">
    <source>
        <dbReference type="Proteomes" id="UP000269721"/>
    </source>
</evidence>
<dbReference type="GO" id="GO:0005634">
    <property type="term" value="C:nucleus"/>
    <property type="evidence" value="ECO:0007669"/>
    <property type="project" value="UniProtKB-SubCell"/>
</dbReference>
<feature type="non-terminal residue" evidence="7">
    <location>
        <position position="669"/>
    </location>
</feature>
<evidence type="ECO:0000256" key="5">
    <source>
        <dbReference type="ARBA" id="ARBA00093456"/>
    </source>
</evidence>
<evidence type="ECO:0000256" key="4">
    <source>
        <dbReference type="ARBA" id="ARBA00023242"/>
    </source>
</evidence>
<feature type="region of interest" description="Disordered" evidence="6">
    <location>
        <begin position="622"/>
        <end position="649"/>
    </location>
</feature>
<accession>A0A4P9W469</accession>
<comment type="subcellular location">
    <subcellularLocation>
        <location evidence="1">Nucleus</location>
    </subcellularLocation>
</comment>
<organism evidence="7 8">
    <name type="scientific">Blyttiomyces helicus</name>
    <dbReference type="NCBI Taxonomy" id="388810"/>
    <lineage>
        <taxon>Eukaryota</taxon>
        <taxon>Fungi</taxon>
        <taxon>Fungi incertae sedis</taxon>
        <taxon>Chytridiomycota</taxon>
        <taxon>Chytridiomycota incertae sedis</taxon>
        <taxon>Chytridiomycetes</taxon>
        <taxon>Chytridiomycetes incertae sedis</taxon>
        <taxon>Blyttiomyces</taxon>
    </lineage>
</organism>
<feature type="non-terminal residue" evidence="7">
    <location>
        <position position="1"/>
    </location>
</feature>
<reference evidence="8" key="1">
    <citation type="journal article" date="2018" name="Nat. Microbiol.">
        <title>Leveraging single-cell genomics to expand the fungal tree of life.</title>
        <authorList>
            <person name="Ahrendt S.R."/>
            <person name="Quandt C.A."/>
            <person name="Ciobanu D."/>
            <person name="Clum A."/>
            <person name="Salamov A."/>
            <person name="Andreopoulos B."/>
            <person name="Cheng J.F."/>
            <person name="Woyke T."/>
            <person name="Pelin A."/>
            <person name="Henrissat B."/>
            <person name="Reynolds N.K."/>
            <person name="Benny G.L."/>
            <person name="Smith M.E."/>
            <person name="James T.Y."/>
            <person name="Grigoriev I.V."/>
        </authorList>
    </citation>
    <scope>NUCLEOTIDE SEQUENCE [LARGE SCALE GENOMIC DNA]</scope>
</reference>
<evidence type="ECO:0000256" key="6">
    <source>
        <dbReference type="SAM" id="MobiDB-lite"/>
    </source>
</evidence>
<dbReference type="AlphaFoldDB" id="A0A4P9W469"/>
<keyword evidence="3" id="KW-0832">Ubl conjugation</keyword>
<name>A0A4P9W469_9FUNG</name>
<proteinExistence type="inferred from homology"/>
<dbReference type="GO" id="GO:0007129">
    <property type="term" value="P:homologous chromosome pairing at meiosis"/>
    <property type="evidence" value="ECO:0007669"/>
    <property type="project" value="TreeGrafter"/>
</dbReference>
<dbReference type="InterPro" id="IPR029448">
    <property type="entry name" value="FANCD2"/>
</dbReference>
<evidence type="ECO:0000256" key="1">
    <source>
        <dbReference type="ARBA" id="ARBA00004123"/>
    </source>
</evidence>
<feature type="compositionally biased region" description="Polar residues" evidence="6">
    <location>
        <begin position="396"/>
        <end position="406"/>
    </location>
</feature>
<evidence type="ECO:0000256" key="3">
    <source>
        <dbReference type="ARBA" id="ARBA00022843"/>
    </source>
</evidence>
<evidence type="ECO:0000313" key="7">
    <source>
        <dbReference type="EMBL" id="RKO85638.1"/>
    </source>
</evidence>
<feature type="compositionally biased region" description="Basic residues" evidence="6">
    <location>
        <begin position="637"/>
        <end position="646"/>
    </location>
</feature>
<sequence>SSKPNTVRDVIDNIRDHLDFRSIAAVLAREERERTAAAAKEKGKGRARELMSEAIIIDSLKTGIRFDKVVMEEWLKIIGELRNPRDCKVLDILVLLIVFSISPATKKKIEVLFRKKVEQGVFTKELLEETIGNHAEGLTGYSEELHKLASMLLRGGVGTQGRVAGAIYCTGFKVFDTFHRQETIASLVTHIGSGLQGEVDAALQVLLDIVQVDPKGVERFGIFIKSILDYLENLTVDQIRVLFDILCAIAIQSDAVTDFADLSPSDFTTESPLLSDIHIVIRKQLESSQERFKRIGIVGAIAIVRKLAAGDGGTNIDEIPDDWVPSPKQEQALNWIDRVFDNCKRAMSCLALAFDELSYVFSGGVDPGLAQCLTQRLGENIIFDIWEMRGPEEDSTSAPDETQATPQVDDDEDPEDKDTDALLKTEEWFALQFGSELSCPPQPAPSRLRLRLYPIAAQAHRSAKATADAALLGVKGEAHLVVVIPALLKLIVTLQSASHCEPEDIESVMQAGLIMWEKQDTSYTRTMVEPIQREAMCTALFWGINCLRELLNTFNPDVTLNAKNAVRIIHILYLEENLNELMDSVPRWSPPGVFIIEDSSVGVAVPVSPVKAPTARRTGHSKFVAYNPSGDDGGKNGKGKGKRGRKGAVIAETGFGSVDDLRPHMRELE</sequence>
<dbReference type="PANTHER" id="PTHR32086">
    <property type="entry name" value="FANCONI ANEMIA GROUP D2 PROTEIN"/>
    <property type="match status" value="1"/>
</dbReference>
<gene>
    <name evidence="7" type="ORF">BDK51DRAFT_28220</name>
</gene>
<feature type="region of interest" description="Disordered" evidence="6">
    <location>
        <begin position="391"/>
        <end position="418"/>
    </location>
</feature>
<comment type="similarity">
    <text evidence="5">Belongs to the Fanconi anemia protein FANCD2 family.</text>
</comment>
<dbReference type="GO" id="GO:0036297">
    <property type="term" value="P:interstrand cross-link repair"/>
    <property type="evidence" value="ECO:0007669"/>
    <property type="project" value="TreeGrafter"/>
</dbReference>
<feature type="compositionally biased region" description="Acidic residues" evidence="6">
    <location>
        <begin position="408"/>
        <end position="418"/>
    </location>
</feature>